<keyword evidence="3" id="KW-1185">Reference proteome</keyword>
<keyword evidence="1" id="KW-0812">Transmembrane</keyword>
<evidence type="ECO:0000313" key="3">
    <source>
        <dbReference type="Proteomes" id="UP000253782"/>
    </source>
</evidence>
<comment type="caution">
    <text evidence="2">The sequence shown here is derived from an EMBL/GenBank/DDBJ whole genome shotgun (WGS) entry which is preliminary data.</text>
</comment>
<reference evidence="2 3" key="1">
    <citation type="submission" date="2018-07" db="EMBL/GenBank/DDBJ databases">
        <title>Dyella tabacisoli L4-6T, whole genome shotgun sequence.</title>
        <authorList>
            <person name="Zhou X.-K."/>
            <person name="Li W.-J."/>
            <person name="Duan Y.-Q."/>
        </authorList>
    </citation>
    <scope>NUCLEOTIDE SEQUENCE [LARGE SCALE GENOMIC DNA]</scope>
    <source>
        <strain evidence="2 3">L4-6</strain>
    </source>
</reference>
<organism evidence="2 3">
    <name type="scientific">Dyella tabacisoli</name>
    <dbReference type="NCBI Taxonomy" id="2282381"/>
    <lineage>
        <taxon>Bacteria</taxon>
        <taxon>Pseudomonadati</taxon>
        <taxon>Pseudomonadota</taxon>
        <taxon>Gammaproteobacteria</taxon>
        <taxon>Lysobacterales</taxon>
        <taxon>Rhodanobacteraceae</taxon>
        <taxon>Dyella</taxon>
    </lineage>
</organism>
<feature type="transmembrane region" description="Helical" evidence="1">
    <location>
        <begin position="72"/>
        <end position="90"/>
    </location>
</feature>
<accession>A0A369UL39</accession>
<gene>
    <name evidence="2" type="ORF">DVJ77_13045</name>
</gene>
<keyword evidence="1" id="KW-0472">Membrane</keyword>
<evidence type="ECO:0000313" key="2">
    <source>
        <dbReference type="EMBL" id="RDD81241.1"/>
    </source>
</evidence>
<evidence type="ECO:0000256" key="1">
    <source>
        <dbReference type="SAM" id="Phobius"/>
    </source>
</evidence>
<feature type="transmembrane region" description="Helical" evidence="1">
    <location>
        <begin position="140"/>
        <end position="161"/>
    </location>
</feature>
<name>A0A369UL39_9GAMM</name>
<proteinExistence type="predicted"/>
<dbReference type="EMBL" id="QQAH01000011">
    <property type="protein sequence ID" value="RDD81241.1"/>
    <property type="molecule type" value="Genomic_DNA"/>
</dbReference>
<keyword evidence="1" id="KW-1133">Transmembrane helix</keyword>
<feature type="transmembrane region" description="Helical" evidence="1">
    <location>
        <begin position="16"/>
        <end position="35"/>
    </location>
</feature>
<sequence length="171" mass="20127">MDLSIRTGNEVSTRPWVLWLTILWTVLLAFFFANVEIQIEGGAGWAANLPTWRIEHHWLLDIFWGGRPMTGYHAWIFPCVALFFHFPLVFAGRWSWRAEARALACIMLFWITEDLLWFVLNPAFGWAHFAPRFIPWHIHWWGMAPTDYWISLAVSAVLFWLSCRGPLRRPA</sequence>
<protein>
    <submittedName>
        <fullName evidence="2">Uncharacterized protein</fullName>
    </submittedName>
</protein>
<feature type="transmembrane region" description="Helical" evidence="1">
    <location>
        <begin position="102"/>
        <end position="120"/>
    </location>
</feature>
<dbReference type="AlphaFoldDB" id="A0A369UL39"/>
<dbReference type="Proteomes" id="UP000253782">
    <property type="component" value="Unassembled WGS sequence"/>
</dbReference>
<dbReference type="OrthoDB" id="5950601at2"/>